<feature type="compositionally biased region" description="Polar residues" evidence="1">
    <location>
        <begin position="238"/>
        <end position="247"/>
    </location>
</feature>
<sequence>MEMHRIITSLAPSSFGSKLEGDFYKDHQPDQVSGVSRQEAVQSSLGKYHCLSLTKDVPGQFLASLRWLRSLLRGGDPNQFYEEGKPFSKMAVKSVERGRLRTGSMKRASGTDRRSVPSTVRPHLSTTHPGNSKEEKCKQMVIGECSYSAYMGETVGDSADMRGMDTKRADECVTKKEWDETGPSNQAGEAGGTTPLDHERGNGSESGEQEHNQEDSGQHDQEETHEVESGAQSGGNEQGEPTGNEQGEPTGLREEAQEN</sequence>
<evidence type="ECO:0000256" key="1">
    <source>
        <dbReference type="SAM" id="MobiDB-lite"/>
    </source>
</evidence>
<evidence type="ECO:0000313" key="2">
    <source>
        <dbReference type="EMBL" id="KAG5373746.1"/>
    </source>
</evidence>
<feature type="region of interest" description="Disordered" evidence="1">
    <location>
        <begin position="173"/>
        <end position="259"/>
    </location>
</feature>
<feature type="region of interest" description="Disordered" evidence="1">
    <location>
        <begin position="103"/>
        <end position="136"/>
    </location>
</feature>
<organism evidence="2 3">
    <name type="scientific">Brassica rapa subsp. trilocularis</name>
    <dbReference type="NCBI Taxonomy" id="1813537"/>
    <lineage>
        <taxon>Eukaryota</taxon>
        <taxon>Viridiplantae</taxon>
        <taxon>Streptophyta</taxon>
        <taxon>Embryophyta</taxon>
        <taxon>Tracheophyta</taxon>
        <taxon>Spermatophyta</taxon>
        <taxon>Magnoliopsida</taxon>
        <taxon>eudicotyledons</taxon>
        <taxon>Gunneridae</taxon>
        <taxon>Pentapetalae</taxon>
        <taxon>rosids</taxon>
        <taxon>malvids</taxon>
        <taxon>Brassicales</taxon>
        <taxon>Brassicaceae</taxon>
        <taxon>Brassiceae</taxon>
        <taxon>Brassica</taxon>
    </lineage>
</organism>
<name>A0ABQ7KKR6_BRACM</name>
<accession>A0ABQ7KKR6</accession>
<dbReference type="Proteomes" id="UP000823674">
    <property type="component" value="Unassembled WGS sequence"/>
</dbReference>
<dbReference type="EMBL" id="JADBGQ010000114">
    <property type="protein sequence ID" value="KAG5373746.1"/>
    <property type="molecule type" value="Genomic_DNA"/>
</dbReference>
<feature type="compositionally biased region" description="Basic and acidic residues" evidence="1">
    <location>
        <begin position="196"/>
        <end position="228"/>
    </location>
</feature>
<gene>
    <name evidence="2" type="primary">SC266g500010.1_BraROA</name>
    <name evidence="2" type="ORF">IGI04_042932</name>
</gene>
<reference evidence="2 3" key="1">
    <citation type="submission" date="2021-03" db="EMBL/GenBank/DDBJ databases">
        <authorList>
            <person name="King G.J."/>
            <person name="Bancroft I."/>
            <person name="Baten A."/>
            <person name="Bloomfield J."/>
            <person name="Borpatragohain P."/>
            <person name="He Z."/>
            <person name="Irish N."/>
            <person name="Irwin J."/>
            <person name="Liu K."/>
            <person name="Mauleon R.P."/>
            <person name="Moore J."/>
            <person name="Morris R."/>
            <person name="Ostergaard L."/>
            <person name="Wang B."/>
            <person name="Wells R."/>
        </authorList>
    </citation>
    <scope>NUCLEOTIDE SEQUENCE [LARGE SCALE GENOMIC DNA]</scope>
    <source>
        <strain evidence="2">R-o-18</strain>
        <tissue evidence="2">Leaf</tissue>
    </source>
</reference>
<comment type="caution">
    <text evidence="2">The sequence shown here is derived from an EMBL/GenBank/DDBJ whole genome shotgun (WGS) entry which is preliminary data.</text>
</comment>
<proteinExistence type="predicted"/>
<protein>
    <submittedName>
        <fullName evidence="2">Uncharacterized protein</fullName>
    </submittedName>
</protein>
<keyword evidence="3" id="KW-1185">Reference proteome</keyword>
<evidence type="ECO:0000313" key="3">
    <source>
        <dbReference type="Proteomes" id="UP000823674"/>
    </source>
</evidence>
<feature type="non-terminal residue" evidence="2">
    <location>
        <position position="259"/>
    </location>
</feature>